<comment type="caution">
    <text evidence="2">The sequence shown here is derived from an EMBL/GenBank/DDBJ whole genome shotgun (WGS) entry which is preliminary data.</text>
</comment>
<gene>
    <name evidence="2" type="ORF">U0070_000321</name>
</gene>
<feature type="compositionally biased region" description="Basic and acidic residues" evidence="1">
    <location>
        <begin position="203"/>
        <end position="213"/>
    </location>
</feature>
<dbReference type="Pfam" id="PF15549">
    <property type="entry name" value="PGC7_Stella"/>
    <property type="match status" value="1"/>
</dbReference>
<evidence type="ECO:0000313" key="3">
    <source>
        <dbReference type="Proteomes" id="UP001488838"/>
    </source>
</evidence>
<organism evidence="2 3">
    <name type="scientific">Myodes glareolus</name>
    <name type="common">Bank vole</name>
    <name type="synonym">Clethrionomys glareolus</name>
    <dbReference type="NCBI Taxonomy" id="447135"/>
    <lineage>
        <taxon>Eukaryota</taxon>
        <taxon>Metazoa</taxon>
        <taxon>Chordata</taxon>
        <taxon>Craniata</taxon>
        <taxon>Vertebrata</taxon>
        <taxon>Euteleostomi</taxon>
        <taxon>Mammalia</taxon>
        <taxon>Eutheria</taxon>
        <taxon>Euarchontoglires</taxon>
        <taxon>Glires</taxon>
        <taxon>Rodentia</taxon>
        <taxon>Myomorpha</taxon>
        <taxon>Muroidea</taxon>
        <taxon>Cricetidae</taxon>
        <taxon>Arvicolinae</taxon>
        <taxon>Myodes</taxon>
    </lineage>
</organism>
<dbReference type="EMBL" id="JBBHLL010000692">
    <property type="protein sequence ID" value="KAK7798464.1"/>
    <property type="molecule type" value="Genomic_DNA"/>
</dbReference>
<evidence type="ECO:0000313" key="2">
    <source>
        <dbReference type="EMBL" id="KAK7798464.1"/>
    </source>
</evidence>
<evidence type="ECO:0000256" key="1">
    <source>
        <dbReference type="SAM" id="MobiDB-lite"/>
    </source>
</evidence>
<dbReference type="Proteomes" id="UP001488838">
    <property type="component" value="Unassembled WGS sequence"/>
</dbReference>
<proteinExistence type="predicted"/>
<accession>A0AAW0H9K1</accession>
<dbReference type="PANTHER" id="PTHR31577:SF3">
    <property type="entry name" value="PROTEIN FAM156A_FAM156B"/>
    <property type="match status" value="1"/>
</dbReference>
<dbReference type="AlphaFoldDB" id="A0AAW0H9K1"/>
<dbReference type="InterPro" id="IPR029096">
    <property type="entry name" value="Dppa3"/>
</dbReference>
<protein>
    <recommendedName>
        <fullName evidence="4">Protein FAM156A/FAM156B</fullName>
    </recommendedName>
</protein>
<feature type="compositionally biased region" description="Low complexity" evidence="1">
    <location>
        <begin position="170"/>
        <end position="197"/>
    </location>
</feature>
<sequence>MDPLQKWDSALSPGCSQVTIVESSQKGPAPAHLIALEQLRIGLSSLTPTPGSSAPTSLAEGLLQGQYVEPKSLLEQRWGRLGFPQKKKAFLGQLRRRHRDHRSPYPVERDTRIFRSGHRAQNWFRCECLYCQARGQNISGERDGTTNPSSWDTLVQGLGGLTLNLGADRPGLLPEGEQQQQQQQPQQQQQQQQQQLPPLLPHQEPEGRCQQESKGRFQRLFKEWFEEN</sequence>
<name>A0AAW0H9K1_MYOGA</name>
<reference evidence="2 3" key="1">
    <citation type="journal article" date="2023" name="bioRxiv">
        <title>Conserved and derived expression patterns and positive selection on dental genes reveal complex evolutionary context of ever-growing rodent molars.</title>
        <authorList>
            <person name="Calamari Z.T."/>
            <person name="Song A."/>
            <person name="Cohen E."/>
            <person name="Akter M."/>
            <person name="Roy R.D."/>
            <person name="Hallikas O."/>
            <person name="Christensen M.M."/>
            <person name="Li P."/>
            <person name="Marangoni P."/>
            <person name="Jernvall J."/>
            <person name="Klein O.D."/>
        </authorList>
    </citation>
    <scope>NUCLEOTIDE SEQUENCE [LARGE SCALE GENOMIC DNA]</scope>
    <source>
        <strain evidence="2">V071</strain>
    </source>
</reference>
<feature type="region of interest" description="Disordered" evidence="1">
    <location>
        <begin position="165"/>
        <end position="213"/>
    </location>
</feature>
<dbReference type="PANTHER" id="PTHR31577">
    <property type="entry name" value="DEVELOPMENTAL PLURIPOTENCY-ASSOCIATED PROTEIN 3-RELATED"/>
    <property type="match status" value="1"/>
</dbReference>
<evidence type="ECO:0008006" key="4">
    <source>
        <dbReference type="Google" id="ProtNLM"/>
    </source>
</evidence>
<keyword evidence="3" id="KW-1185">Reference proteome</keyword>